<proteinExistence type="predicted"/>
<dbReference type="Pfam" id="PF13524">
    <property type="entry name" value="Glyco_trans_1_2"/>
    <property type="match status" value="1"/>
</dbReference>
<dbReference type="HOGENOM" id="CLU_815804_0_0_11"/>
<dbReference type="STRING" id="266940.Krad_3674"/>
<dbReference type="InterPro" id="IPR055259">
    <property type="entry name" value="YkvP/CgeB_Glyco_trans-like"/>
</dbReference>
<evidence type="ECO:0000259" key="3">
    <source>
        <dbReference type="Pfam" id="PF13524"/>
    </source>
</evidence>
<protein>
    <recommendedName>
        <fullName evidence="7">Glycosyl transferase group 1</fullName>
    </recommendedName>
</protein>
<keyword evidence="2" id="KW-0808">Transferase</keyword>
<dbReference type="Gene3D" id="3.40.50.2000">
    <property type="entry name" value="Glycogen Phosphorylase B"/>
    <property type="match status" value="2"/>
</dbReference>
<dbReference type="SUPFAM" id="SSF53756">
    <property type="entry name" value="UDP-Glycosyltransferase/glycogen phosphorylase"/>
    <property type="match status" value="1"/>
</dbReference>
<feature type="domain" description="Spore protein YkvP/CgeB glycosyl transferase-like" evidence="3">
    <location>
        <begin position="196"/>
        <end position="317"/>
    </location>
</feature>
<evidence type="ECO:0000256" key="2">
    <source>
        <dbReference type="ARBA" id="ARBA00022679"/>
    </source>
</evidence>
<evidence type="ECO:0000259" key="4">
    <source>
        <dbReference type="Pfam" id="PF13579"/>
    </source>
</evidence>
<keyword evidence="6" id="KW-1185">Reference proteome</keyword>
<dbReference type="GO" id="GO:0016757">
    <property type="term" value="F:glycosyltransferase activity"/>
    <property type="evidence" value="ECO:0007669"/>
    <property type="project" value="UniProtKB-KW"/>
</dbReference>
<reference evidence="6" key="1">
    <citation type="journal article" date="2008" name="PLoS ONE">
        <title>Survival in nuclear waste, extreme resistance, and potential applications gleaned from the genome sequence of Kineococcus radiotolerans SRS30216.</title>
        <authorList>
            <person name="Bagwell C.E."/>
            <person name="Bhat S."/>
            <person name="Hawkins G.M."/>
            <person name="Smith B.W."/>
            <person name="Biswas T."/>
            <person name="Hoover T.R."/>
            <person name="Saunders E."/>
            <person name="Han C.S."/>
            <person name="Tsodikov O.V."/>
            <person name="Shimkets L.J."/>
        </authorList>
    </citation>
    <scope>NUCLEOTIDE SEQUENCE [LARGE SCALE GENOMIC DNA]</scope>
    <source>
        <strain evidence="6">ATCC BAA-149 / DSM 14245 / SRS30216</strain>
    </source>
</reference>
<dbReference type="EMBL" id="CP000750">
    <property type="protein sequence ID" value="ABS05137.1"/>
    <property type="molecule type" value="Genomic_DNA"/>
</dbReference>
<evidence type="ECO:0000313" key="6">
    <source>
        <dbReference type="Proteomes" id="UP000001116"/>
    </source>
</evidence>
<dbReference type="eggNOG" id="COG0438">
    <property type="taxonomic scope" value="Bacteria"/>
</dbReference>
<evidence type="ECO:0000313" key="5">
    <source>
        <dbReference type="EMBL" id="ABS05137.1"/>
    </source>
</evidence>
<keyword evidence="1" id="KW-0328">Glycosyltransferase</keyword>
<evidence type="ECO:0008006" key="7">
    <source>
        <dbReference type="Google" id="ProtNLM"/>
    </source>
</evidence>
<dbReference type="InterPro" id="IPR028098">
    <property type="entry name" value="Glyco_trans_4-like_N"/>
</dbReference>
<gene>
    <name evidence="5" type="ordered locus">Krad_3674</name>
</gene>
<sequence>MSTDVNTAPTDGATETERADLLFITWQRHGGRAREIADALGGQALQVHPRLPGGRRLPNVVRYALSSMSTAWALARLRPGAVMVVNPPVVPGLIVAAYSALTGRPFVLDSHTGSFGVKENPVTRAMLPVTRVLARRASAVAVAAQPWADQVRAWGGRAVIVHEAPPARTMLPPEPDGKAVALFVGVFAGDEPVAEVVEAARALPGVRFRITGDVDRCPAELLRSAPANVEFVGFLDTGEYWRNVREAAVLLALTTEPTSVMRAAYEAVYAGRALVVSDWPVLRETFPLAHHTANRADALAAAVREALAATDPQAVAAAFDLQRARWAEQRQELLVALARR</sequence>
<accession>A6WE98</accession>
<evidence type="ECO:0000256" key="1">
    <source>
        <dbReference type="ARBA" id="ARBA00022676"/>
    </source>
</evidence>
<dbReference type="AlphaFoldDB" id="A6WE98"/>
<name>A6WE98_KINRD</name>
<dbReference type="RefSeq" id="WP_012086595.1">
    <property type="nucleotide sequence ID" value="NC_009664.2"/>
</dbReference>
<dbReference type="KEGG" id="kra:Krad_3674"/>
<dbReference type="Pfam" id="PF13579">
    <property type="entry name" value="Glyco_trans_4_4"/>
    <property type="match status" value="1"/>
</dbReference>
<dbReference type="Proteomes" id="UP000001116">
    <property type="component" value="Chromosome"/>
</dbReference>
<feature type="domain" description="Glycosyltransferase subfamily 4-like N-terminal" evidence="4">
    <location>
        <begin position="23"/>
        <end position="162"/>
    </location>
</feature>
<organism evidence="5 6">
    <name type="scientific">Kineococcus radiotolerans (strain ATCC BAA-149 / DSM 14245 / SRS30216)</name>
    <dbReference type="NCBI Taxonomy" id="266940"/>
    <lineage>
        <taxon>Bacteria</taxon>
        <taxon>Bacillati</taxon>
        <taxon>Actinomycetota</taxon>
        <taxon>Actinomycetes</taxon>
        <taxon>Kineosporiales</taxon>
        <taxon>Kineosporiaceae</taxon>
        <taxon>Kineococcus</taxon>
    </lineage>
</organism>
<dbReference type="OrthoDB" id="4459130at2"/>